<evidence type="ECO:0000313" key="9">
    <source>
        <dbReference type="Proteomes" id="UP001057753"/>
    </source>
</evidence>
<dbReference type="GO" id="GO:0046872">
    <property type="term" value="F:metal ion binding"/>
    <property type="evidence" value="ECO:0007669"/>
    <property type="project" value="UniProtKB-KW"/>
</dbReference>
<evidence type="ECO:0000256" key="2">
    <source>
        <dbReference type="ARBA" id="ARBA00022723"/>
    </source>
</evidence>
<keyword evidence="9" id="KW-1185">Reference proteome</keyword>
<dbReference type="EC" id="3.6.1.41" evidence="1"/>
<evidence type="ECO:0000256" key="4">
    <source>
        <dbReference type="ARBA" id="ARBA00022801"/>
    </source>
</evidence>
<dbReference type="PROSITE" id="PS51831">
    <property type="entry name" value="HD"/>
    <property type="match status" value="1"/>
</dbReference>
<protein>
    <recommendedName>
        <fullName evidence="1">bis(5'-nucleosyl)-tetraphosphatase (symmetrical)</fullName>
        <ecNumber evidence="1">3.6.1.41</ecNumber>
    </recommendedName>
</protein>
<accession>A0A9Q4G0A1</accession>
<dbReference type="InterPro" id="IPR005249">
    <property type="entry name" value="YqeK"/>
</dbReference>
<evidence type="ECO:0000313" key="8">
    <source>
        <dbReference type="EMBL" id="MCR6098266.1"/>
    </source>
</evidence>
<dbReference type="RefSeq" id="WP_257822627.1">
    <property type="nucleotide sequence ID" value="NZ_JABXYM010000001.1"/>
</dbReference>
<dbReference type="Gene3D" id="1.10.3210.10">
    <property type="entry name" value="Hypothetical protein af1432"/>
    <property type="match status" value="1"/>
</dbReference>
<dbReference type="SUPFAM" id="SSF109604">
    <property type="entry name" value="HD-domain/PDEase-like"/>
    <property type="match status" value="1"/>
</dbReference>
<keyword evidence="5" id="KW-0408">Iron</keyword>
<sequence length="207" mass="23822">MEELFKTYTINFNLSGDLEHDVTTFLTSNKFTNTARHSCRVGREAERLAHSFNYNGDIAKAAGLLHDISAVFPTHERAAILEKLGLVVLKEEKIFPLIAHQRLSRVMAEEIFNIQDEEILSAIECHTTLKGNASKMDQIVFVADKIEWDQPGEPPYINRVKSQLEVSIGHAAFAYINYLWERKENLKVIHPWLTEAYEDLKRKLLIR</sequence>
<keyword evidence="4 8" id="KW-0378">Hydrolase</keyword>
<keyword evidence="3" id="KW-0547">Nucleotide-binding</keyword>
<organism evidence="8 9">
    <name type="scientific">Salipaludibacillus agaradhaerens</name>
    <name type="common">Bacillus agaradhaerens</name>
    <dbReference type="NCBI Taxonomy" id="76935"/>
    <lineage>
        <taxon>Bacteria</taxon>
        <taxon>Bacillati</taxon>
        <taxon>Bacillota</taxon>
        <taxon>Bacilli</taxon>
        <taxon>Bacillales</taxon>
        <taxon>Bacillaceae</taxon>
    </lineage>
</organism>
<dbReference type="Proteomes" id="UP001057753">
    <property type="component" value="Unassembled WGS sequence"/>
</dbReference>
<dbReference type="PANTHER" id="PTHR35795:SF1">
    <property type="entry name" value="BIS(5'-NUCLEOSYL)-TETRAPHOSPHATASE, SYMMETRICAL"/>
    <property type="match status" value="1"/>
</dbReference>
<dbReference type="GO" id="GO:0008803">
    <property type="term" value="F:bis(5'-nucleosyl)-tetraphosphatase (symmetrical) activity"/>
    <property type="evidence" value="ECO:0007669"/>
    <property type="project" value="UniProtKB-EC"/>
</dbReference>
<dbReference type="AlphaFoldDB" id="A0A9Q4G0A1"/>
<dbReference type="InterPro" id="IPR006674">
    <property type="entry name" value="HD_domain"/>
</dbReference>
<evidence type="ECO:0000256" key="6">
    <source>
        <dbReference type="ARBA" id="ARBA00049417"/>
    </source>
</evidence>
<dbReference type="EMBL" id="JABXYM010000001">
    <property type="protein sequence ID" value="MCR6098266.1"/>
    <property type="molecule type" value="Genomic_DNA"/>
</dbReference>
<evidence type="ECO:0000256" key="1">
    <source>
        <dbReference type="ARBA" id="ARBA00012506"/>
    </source>
</evidence>
<reference evidence="8" key="1">
    <citation type="submission" date="2020-06" db="EMBL/GenBank/DDBJ databases">
        <title>Insight into the genomes of haloalkaliphilic bacilli from Kenyan soda lakes.</title>
        <authorList>
            <person name="Mwirichia R."/>
            <person name="Villamizar G.C."/>
            <person name="Poehlein A."/>
            <person name="Mugweru J."/>
            <person name="Kipnyargis A."/>
            <person name="Kiplimo D."/>
            <person name="Orwa P."/>
            <person name="Daniel R."/>
        </authorList>
    </citation>
    <scope>NUCLEOTIDE SEQUENCE</scope>
    <source>
        <strain evidence="8">B1096_S55</strain>
    </source>
</reference>
<dbReference type="InterPro" id="IPR003607">
    <property type="entry name" value="HD/PDEase_dom"/>
</dbReference>
<feature type="domain" description="HD" evidence="7">
    <location>
        <begin position="34"/>
        <end position="149"/>
    </location>
</feature>
<keyword evidence="2" id="KW-0479">Metal-binding</keyword>
<comment type="caution">
    <text evidence="8">The sequence shown here is derived from an EMBL/GenBank/DDBJ whole genome shotgun (WGS) entry which is preliminary data.</text>
</comment>
<dbReference type="InterPro" id="IPR051094">
    <property type="entry name" value="Diverse_Catalytic_Enzymes"/>
</dbReference>
<evidence type="ECO:0000256" key="3">
    <source>
        <dbReference type="ARBA" id="ARBA00022741"/>
    </source>
</evidence>
<dbReference type="GO" id="GO:0000166">
    <property type="term" value="F:nucleotide binding"/>
    <property type="evidence" value="ECO:0007669"/>
    <property type="project" value="UniProtKB-KW"/>
</dbReference>
<dbReference type="NCBIfam" id="TIGR00488">
    <property type="entry name" value="bis(5'-nucleosyl)-tetraphosphatase (symmetrical) YqeK"/>
    <property type="match status" value="1"/>
</dbReference>
<dbReference type="Pfam" id="PF01966">
    <property type="entry name" value="HD"/>
    <property type="match status" value="1"/>
</dbReference>
<comment type="catalytic activity">
    <reaction evidence="6">
        <text>P(1),P(4)-bis(5'-adenosyl) tetraphosphate + H2O = 2 ADP + 2 H(+)</text>
        <dbReference type="Rhea" id="RHEA:24252"/>
        <dbReference type="ChEBI" id="CHEBI:15377"/>
        <dbReference type="ChEBI" id="CHEBI:15378"/>
        <dbReference type="ChEBI" id="CHEBI:58141"/>
        <dbReference type="ChEBI" id="CHEBI:456216"/>
        <dbReference type="EC" id="3.6.1.41"/>
    </reaction>
</comment>
<name>A0A9Q4G0A1_SALAG</name>
<evidence type="ECO:0000259" key="7">
    <source>
        <dbReference type="PROSITE" id="PS51831"/>
    </source>
</evidence>
<dbReference type="PANTHER" id="PTHR35795">
    <property type="entry name" value="SLR1885 PROTEIN"/>
    <property type="match status" value="1"/>
</dbReference>
<proteinExistence type="predicted"/>
<gene>
    <name evidence="8" type="primary">yqeK</name>
    <name evidence="8" type="ORF">HXA33_17160</name>
</gene>
<dbReference type="CDD" id="cd00077">
    <property type="entry name" value="HDc"/>
    <property type="match status" value="1"/>
</dbReference>
<evidence type="ECO:0000256" key="5">
    <source>
        <dbReference type="ARBA" id="ARBA00023004"/>
    </source>
</evidence>